<name>A0A0E9XUE1_ANGAN</name>
<protein>
    <submittedName>
        <fullName evidence="1">Uncharacterized protein</fullName>
    </submittedName>
</protein>
<reference evidence="1" key="2">
    <citation type="journal article" date="2015" name="Fish Shellfish Immunol.">
        <title>Early steps in the European eel (Anguilla anguilla)-Vibrio vulnificus interaction in the gills: Role of the RtxA13 toxin.</title>
        <authorList>
            <person name="Callol A."/>
            <person name="Pajuelo D."/>
            <person name="Ebbesson L."/>
            <person name="Teles M."/>
            <person name="MacKenzie S."/>
            <person name="Amaro C."/>
        </authorList>
    </citation>
    <scope>NUCLEOTIDE SEQUENCE</scope>
</reference>
<dbReference type="EMBL" id="GBXM01003279">
    <property type="protein sequence ID" value="JAI05299.1"/>
    <property type="molecule type" value="Transcribed_RNA"/>
</dbReference>
<reference evidence="1" key="1">
    <citation type="submission" date="2014-11" db="EMBL/GenBank/DDBJ databases">
        <authorList>
            <person name="Amaro Gonzalez C."/>
        </authorList>
    </citation>
    <scope>NUCLEOTIDE SEQUENCE</scope>
</reference>
<accession>A0A0E9XUE1</accession>
<evidence type="ECO:0000313" key="1">
    <source>
        <dbReference type="EMBL" id="JAI05299.1"/>
    </source>
</evidence>
<sequence>MPSSLKFTAGLITKSISYLIIVYYSQATKWHGMTNITFSDCKNKK</sequence>
<dbReference type="AlphaFoldDB" id="A0A0E9XUE1"/>
<organism evidence="1">
    <name type="scientific">Anguilla anguilla</name>
    <name type="common">European freshwater eel</name>
    <name type="synonym">Muraena anguilla</name>
    <dbReference type="NCBI Taxonomy" id="7936"/>
    <lineage>
        <taxon>Eukaryota</taxon>
        <taxon>Metazoa</taxon>
        <taxon>Chordata</taxon>
        <taxon>Craniata</taxon>
        <taxon>Vertebrata</taxon>
        <taxon>Euteleostomi</taxon>
        <taxon>Actinopterygii</taxon>
        <taxon>Neopterygii</taxon>
        <taxon>Teleostei</taxon>
        <taxon>Anguilliformes</taxon>
        <taxon>Anguillidae</taxon>
        <taxon>Anguilla</taxon>
    </lineage>
</organism>
<proteinExistence type="predicted"/>